<dbReference type="Proteomes" id="UP000008311">
    <property type="component" value="Unassembled WGS sequence"/>
</dbReference>
<evidence type="ECO:0000313" key="1">
    <source>
        <dbReference type="EMBL" id="EEF40388.1"/>
    </source>
</evidence>
<dbReference type="AlphaFoldDB" id="B9S7L5"/>
<proteinExistence type="predicted"/>
<dbReference type="EMBL" id="EQ973886">
    <property type="protein sequence ID" value="EEF40388.1"/>
    <property type="molecule type" value="Genomic_DNA"/>
</dbReference>
<keyword evidence="2" id="KW-1185">Reference proteome</keyword>
<name>B9S7L5_RICCO</name>
<gene>
    <name evidence="1" type="ORF">RCOM_0609560</name>
</gene>
<accession>B9S7L5</accession>
<evidence type="ECO:0000313" key="2">
    <source>
        <dbReference type="Proteomes" id="UP000008311"/>
    </source>
</evidence>
<sequence>MNPFPIASRGITKACDMQQGILPWKSLVKDAKVPGKEGQLPRVGSFDSCCLYCNISSGG</sequence>
<dbReference type="InParanoid" id="B9S7L5"/>
<organism evidence="1 2">
    <name type="scientific">Ricinus communis</name>
    <name type="common">Castor bean</name>
    <dbReference type="NCBI Taxonomy" id="3988"/>
    <lineage>
        <taxon>Eukaryota</taxon>
        <taxon>Viridiplantae</taxon>
        <taxon>Streptophyta</taxon>
        <taxon>Embryophyta</taxon>
        <taxon>Tracheophyta</taxon>
        <taxon>Spermatophyta</taxon>
        <taxon>Magnoliopsida</taxon>
        <taxon>eudicotyledons</taxon>
        <taxon>Gunneridae</taxon>
        <taxon>Pentapetalae</taxon>
        <taxon>rosids</taxon>
        <taxon>fabids</taxon>
        <taxon>Malpighiales</taxon>
        <taxon>Euphorbiaceae</taxon>
        <taxon>Acalyphoideae</taxon>
        <taxon>Acalypheae</taxon>
        <taxon>Ricinus</taxon>
    </lineage>
</organism>
<protein>
    <submittedName>
        <fullName evidence="1">Uncharacterized protein</fullName>
    </submittedName>
</protein>
<reference evidence="2" key="1">
    <citation type="journal article" date="2010" name="Nat. Biotechnol.">
        <title>Draft genome sequence of the oilseed species Ricinus communis.</title>
        <authorList>
            <person name="Chan A.P."/>
            <person name="Crabtree J."/>
            <person name="Zhao Q."/>
            <person name="Lorenzi H."/>
            <person name="Orvis J."/>
            <person name="Puiu D."/>
            <person name="Melake-Berhan A."/>
            <person name="Jones K.M."/>
            <person name="Redman J."/>
            <person name="Chen G."/>
            <person name="Cahoon E.B."/>
            <person name="Gedil M."/>
            <person name="Stanke M."/>
            <person name="Haas B.J."/>
            <person name="Wortman J.R."/>
            <person name="Fraser-Liggett C.M."/>
            <person name="Ravel J."/>
            <person name="Rabinowicz P.D."/>
        </authorList>
    </citation>
    <scope>NUCLEOTIDE SEQUENCE [LARGE SCALE GENOMIC DNA]</scope>
    <source>
        <strain evidence="2">cv. Hale</strain>
    </source>
</reference>